<keyword evidence="7 11" id="KW-0472">Membrane</keyword>
<keyword evidence="9" id="KW-0325">Glycoprotein</keyword>
<name>A0A6J8CF37_MYTCO</name>
<dbReference type="SUPFAM" id="SSF81321">
    <property type="entry name" value="Family A G protein-coupled receptor-like"/>
    <property type="match status" value="1"/>
</dbReference>
<evidence type="ECO:0000256" key="11">
    <source>
        <dbReference type="SAM" id="Phobius"/>
    </source>
</evidence>
<keyword evidence="15" id="KW-1185">Reference proteome</keyword>
<evidence type="ECO:0000256" key="9">
    <source>
        <dbReference type="ARBA" id="ARBA00023180"/>
    </source>
</evidence>
<dbReference type="PANTHER" id="PTHR45620">
    <property type="entry name" value="PDF RECEPTOR-LIKE PROTEIN-RELATED"/>
    <property type="match status" value="1"/>
</dbReference>
<dbReference type="Gene3D" id="4.10.1240.10">
    <property type="entry name" value="GPCR, family 2, extracellular hormone receptor domain"/>
    <property type="match status" value="1"/>
</dbReference>
<comment type="subcellular location">
    <subcellularLocation>
        <location evidence="1">Cell membrane</location>
        <topology evidence="1">Multi-pass membrane protein</topology>
    </subcellularLocation>
</comment>
<dbReference type="InterPro" id="IPR036445">
    <property type="entry name" value="GPCR_2_extracell_dom_sf"/>
</dbReference>
<dbReference type="Gene3D" id="1.20.1070.10">
    <property type="entry name" value="Rhodopsin 7-helix transmembrane proteins"/>
    <property type="match status" value="1"/>
</dbReference>
<reference evidence="14 15" key="1">
    <citation type="submission" date="2020-06" db="EMBL/GenBank/DDBJ databases">
        <authorList>
            <person name="Li R."/>
            <person name="Bekaert M."/>
        </authorList>
    </citation>
    <scope>NUCLEOTIDE SEQUENCE [LARGE SCALE GENOMIC DNA]</scope>
    <source>
        <strain evidence="15">wild</strain>
    </source>
</reference>
<evidence type="ECO:0000256" key="10">
    <source>
        <dbReference type="ARBA" id="ARBA00023224"/>
    </source>
</evidence>
<keyword evidence="4 11" id="KW-0812">Transmembrane</keyword>
<evidence type="ECO:0000256" key="1">
    <source>
        <dbReference type="ARBA" id="ARBA00004651"/>
    </source>
</evidence>
<dbReference type="SUPFAM" id="SSF111418">
    <property type="entry name" value="Hormone receptor domain"/>
    <property type="match status" value="1"/>
</dbReference>
<keyword evidence="8 14" id="KW-0675">Receptor</keyword>
<keyword evidence="10" id="KW-0807">Transducer</keyword>
<proteinExistence type="inferred from homology"/>
<keyword evidence="5 11" id="KW-1133">Transmembrane helix</keyword>
<dbReference type="PROSITE" id="PS00650">
    <property type="entry name" value="G_PROTEIN_RECEP_F2_2"/>
    <property type="match status" value="1"/>
</dbReference>
<evidence type="ECO:0000259" key="12">
    <source>
        <dbReference type="PROSITE" id="PS50227"/>
    </source>
</evidence>
<accession>A0A6J8CF37</accession>
<evidence type="ECO:0000256" key="7">
    <source>
        <dbReference type="ARBA" id="ARBA00023136"/>
    </source>
</evidence>
<evidence type="ECO:0000313" key="14">
    <source>
        <dbReference type="EMBL" id="CAC5393530.1"/>
    </source>
</evidence>
<organism evidence="14 15">
    <name type="scientific">Mytilus coruscus</name>
    <name type="common">Sea mussel</name>
    <dbReference type="NCBI Taxonomy" id="42192"/>
    <lineage>
        <taxon>Eukaryota</taxon>
        <taxon>Metazoa</taxon>
        <taxon>Spiralia</taxon>
        <taxon>Lophotrochozoa</taxon>
        <taxon>Mollusca</taxon>
        <taxon>Bivalvia</taxon>
        <taxon>Autobranchia</taxon>
        <taxon>Pteriomorphia</taxon>
        <taxon>Mytilida</taxon>
        <taxon>Mytiloidea</taxon>
        <taxon>Mytilidae</taxon>
        <taxon>Mytilinae</taxon>
        <taxon>Mytilus</taxon>
    </lineage>
</organism>
<dbReference type="InterPro" id="IPR017981">
    <property type="entry name" value="GPCR_2-like_7TM"/>
</dbReference>
<dbReference type="EMBL" id="CACVKT020005203">
    <property type="protein sequence ID" value="CAC5393530.1"/>
    <property type="molecule type" value="Genomic_DNA"/>
</dbReference>
<dbReference type="PRINTS" id="PR00249">
    <property type="entry name" value="GPCRSECRETIN"/>
</dbReference>
<evidence type="ECO:0000256" key="5">
    <source>
        <dbReference type="ARBA" id="ARBA00022989"/>
    </source>
</evidence>
<dbReference type="InterPro" id="IPR000832">
    <property type="entry name" value="GPCR_2_secretin-like"/>
</dbReference>
<comment type="similarity">
    <text evidence="2">Belongs to the G-protein coupled receptor 2 family.</text>
</comment>
<dbReference type="InterPro" id="IPR001879">
    <property type="entry name" value="GPCR_2_extracellular_dom"/>
</dbReference>
<dbReference type="SMART" id="SM00008">
    <property type="entry name" value="HormR"/>
    <property type="match status" value="1"/>
</dbReference>
<sequence length="454" mass="52710">MAYNGTISDTEQLSFQEMMIKEIWQNFMICNETILHKPYPSDGYLYCNATFDGYDCWDYARAGTRTYGKCPEFLKHQFGHHLGLPYKDCNIDGTWYRHPDSDRVWTNYSPCSDTEKVRRAENVLFVYFSGYSLSVVCLVISLLIFTCFRQLKCTRVTIHKHLFISYIITALLWISYYATSSFDPKVYVNNPVWCRIIHVLAQYATVCNYAWMFCEGFYLHTILVMTFTREKILLIICYITGWGIPVLPSAIYSGLRSSNPVIDKNCWHKDTYLKYIFSGPIAVSLIVNFIFLINVLRILCSKVRSFNQQESNPFRQSLRATLILIPLLGVQCFAIPLRPDESDEYGQYIYDMISAFLASFQGFLVSLLFCFLNGEVLFLMKNQYVVVRRRMSRTETTGKSFIYSAVQQADANANRKKSIQLANQKIYCKPEFTGTTQPQQLEDQHYVLDQTTDV</sequence>
<evidence type="ECO:0000256" key="4">
    <source>
        <dbReference type="ARBA" id="ARBA00022692"/>
    </source>
</evidence>
<dbReference type="OrthoDB" id="16753at2759"/>
<dbReference type="InterPro" id="IPR017983">
    <property type="entry name" value="GPCR_2_secretin-like_CS"/>
</dbReference>
<dbReference type="PANTHER" id="PTHR45620:SF42">
    <property type="entry name" value="G-PROTEIN COUPLED RECEPTOR SEB-2"/>
    <property type="match status" value="1"/>
</dbReference>
<feature type="transmembrane region" description="Helical" evidence="11">
    <location>
        <begin position="232"/>
        <end position="255"/>
    </location>
</feature>
<dbReference type="Pfam" id="PF00002">
    <property type="entry name" value="7tm_2"/>
    <property type="match status" value="1"/>
</dbReference>
<dbReference type="InterPro" id="IPR050332">
    <property type="entry name" value="GPCR_2"/>
</dbReference>
<evidence type="ECO:0000256" key="6">
    <source>
        <dbReference type="ARBA" id="ARBA00023040"/>
    </source>
</evidence>
<feature type="transmembrane region" description="Helical" evidence="11">
    <location>
        <begin position="275"/>
        <end position="296"/>
    </location>
</feature>
<dbReference type="Pfam" id="PF02793">
    <property type="entry name" value="HRM"/>
    <property type="match status" value="1"/>
</dbReference>
<dbReference type="Proteomes" id="UP000507470">
    <property type="component" value="Unassembled WGS sequence"/>
</dbReference>
<evidence type="ECO:0000256" key="2">
    <source>
        <dbReference type="ARBA" id="ARBA00005314"/>
    </source>
</evidence>
<evidence type="ECO:0000256" key="8">
    <source>
        <dbReference type="ARBA" id="ARBA00023170"/>
    </source>
</evidence>
<keyword evidence="6" id="KW-0297">G-protein coupled receptor</keyword>
<feature type="transmembrane region" description="Helical" evidence="11">
    <location>
        <begin position="199"/>
        <end position="220"/>
    </location>
</feature>
<dbReference type="GO" id="GO:0007166">
    <property type="term" value="P:cell surface receptor signaling pathway"/>
    <property type="evidence" value="ECO:0007669"/>
    <property type="project" value="InterPro"/>
</dbReference>
<feature type="transmembrane region" description="Helical" evidence="11">
    <location>
        <begin position="160"/>
        <end position="179"/>
    </location>
</feature>
<gene>
    <name evidence="14" type="ORF">MCOR_28387</name>
</gene>
<dbReference type="GO" id="GO:0005886">
    <property type="term" value="C:plasma membrane"/>
    <property type="evidence" value="ECO:0007669"/>
    <property type="project" value="UniProtKB-SubCell"/>
</dbReference>
<dbReference type="PROSITE" id="PS50261">
    <property type="entry name" value="G_PROTEIN_RECEP_F2_4"/>
    <property type="match status" value="1"/>
</dbReference>
<dbReference type="PROSITE" id="PS50227">
    <property type="entry name" value="G_PROTEIN_RECEP_F2_3"/>
    <property type="match status" value="1"/>
</dbReference>
<feature type="transmembrane region" description="Helical" evidence="11">
    <location>
        <begin position="124"/>
        <end position="148"/>
    </location>
</feature>
<dbReference type="AlphaFoldDB" id="A0A6J8CF37"/>
<evidence type="ECO:0000259" key="13">
    <source>
        <dbReference type="PROSITE" id="PS50261"/>
    </source>
</evidence>
<dbReference type="PROSITE" id="PS00649">
    <property type="entry name" value="G_PROTEIN_RECEP_F2_1"/>
    <property type="match status" value="1"/>
</dbReference>
<dbReference type="GO" id="GO:0008528">
    <property type="term" value="F:G protein-coupled peptide receptor activity"/>
    <property type="evidence" value="ECO:0007669"/>
    <property type="project" value="TreeGrafter"/>
</dbReference>
<evidence type="ECO:0000313" key="15">
    <source>
        <dbReference type="Proteomes" id="UP000507470"/>
    </source>
</evidence>
<dbReference type="GO" id="GO:0007188">
    <property type="term" value="P:adenylate cyclase-modulating G protein-coupled receptor signaling pathway"/>
    <property type="evidence" value="ECO:0007669"/>
    <property type="project" value="TreeGrafter"/>
</dbReference>
<keyword evidence="3" id="KW-1003">Cell membrane</keyword>
<feature type="domain" description="G-protein coupled receptors family 2 profile 2" evidence="13">
    <location>
        <begin position="123"/>
        <end position="373"/>
    </location>
</feature>
<protein>
    <submittedName>
        <fullName evidence="14">Calcitonin gene-related peptide type 1 receptor</fullName>
    </submittedName>
</protein>
<evidence type="ECO:0000256" key="3">
    <source>
        <dbReference type="ARBA" id="ARBA00022475"/>
    </source>
</evidence>
<feature type="domain" description="G-protein coupled receptors family 2 profile 1" evidence="12">
    <location>
        <begin position="29"/>
        <end position="115"/>
    </location>
</feature>
<feature type="transmembrane region" description="Helical" evidence="11">
    <location>
        <begin position="357"/>
        <end position="380"/>
    </location>
</feature>
<feature type="transmembrane region" description="Helical" evidence="11">
    <location>
        <begin position="317"/>
        <end position="337"/>
    </location>
</feature>